<evidence type="ECO:0000256" key="1">
    <source>
        <dbReference type="ARBA" id="ARBA00022614"/>
    </source>
</evidence>
<feature type="domain" description="NB-ARC" evidence="5">
    <location>
        <begin position="116"/>
        <end position="230"/>
    </location>
</feature>
<feature type="region of interest" description="Disordered" evidence="4">
    <location>
        <begin position="794"/>
        <end position="828"/>
    </location>
</feature>
<dbReference type="AlphaFoldDB" id="A0AAQ3U043"/>
<evidence type="ECO:0000256" key="3">
    <source>
        <dbReference type="ARBA" id="ARBA00022821"/>
    </source>
</evidence>
<dbReference type="EMBL" id="CP144750">
    <property type="protein sequence ID" value="WVZ82848.1"/>
    <property type="molecule type" value="Genomic_DNA"/>
</dbReference>
<dbReference type="InterPro" id="IPR058922">
    <property type="entry name" value="WHD_DRP"/>
</dbReference>
<dbReference type="InterPro" id="IPR042197">
    <property type="entry name" value="Apaf_helical"/>
</dbReference>
<evidence type="ECO:0000256" key="4">
    <source>
        <dbReference type="SAM" id="MobiDB-lite"/>
    </source>
</evidence>
<dbReference type="InterPro" id="IPR027417">
    <property type="entry name" value="P-loop_NTPase"/>
</dbReference>
<evidence type="ECO:0000259" key="6">
    <source>
        <dbReference type="Pfam" id="PF23559"/>
    </source>
</evidence>
<feature type="domain" description="Disease resistance protein winged helix" evidence="6">
    <location>
        <begin position="313"/>
        <end position="344"/>
    </location>
</feature>
<protein>
    <recommendedName>
        <fullName evidence="10">NB-ARC domain-containing protein</fullName>
    </recommendedName>
</protein>
<keyword evidence="3" id="KW-0611">Plant defense</keyword>
<evidence type="ECO:0000313" key="9">
    <source>
        <dbReference type="Proteomes" id="UP001341281"/>
    </source>
</evidence>
<reference evidence="8 9" key="1">
    <citation type="submission" date="2024-02" db="EMBL/GenBank/DDBJ databases">
        <title>High-quality chromosome-scale genome assembly of Pensacola bahiagrass (Paspalum notatum Flugge var. saurae).</title>
        <authorList>
            <person name="Vega J.M."/>
            <person name="Podio M."/>
            <person name="Orjuela J."/>
            <person name="Siena L.A."/>
            <person name="Pessino S.C."/>
            <person name="Combes M.C."/>
            <person name="Mariac C."/>
            <person name="Albertini E."/>
            <person name="Pupilli F."/>
            <person name="Ortiz J.P.A."/>
            <person name="Leblanc O."/>
        </authorList>
    </citation>
    <scope>NUCLEOTIDE SEQUENCE [LARGE SCALE GENOMIC DNA]</scope>
    <source>
        <strain evidence="8">R1</strain>
        <tissue evidence="8">Leaf</tissue>
    </source>
</reference>
<dbReference type="PANTHER" id="PTHR36766">
    <property type="entry name" value="PLANT BROAD-SPECTRUM MILDEW RESISTANCE PROTEIN RPW8"/>
    <property type="match status" value="1"/>
</dbReference>
<gene>
    <name evidence="8" type="ORF">U9M48_030061</name>
</gene>
<evidence type="ECO:0008006" key="10">
    <source>
        <dbReference type="Google" id="ProtNLM"/>
    </source>
</evidence>
<feature type="domain" description="R13L1/DRL21-like LRR repeat region" evidence="7">
    <location>
        <begin position="527"/>
        <end position="645"/>
    </location>
</feature>
<dbReference type="Pfam" id="PF25019">
    <property type="entry name" value="LRR_R13L1-DRL21"/>
    <property type="match status" value="1"/>
</dbReference>
<dbReference type="Pfam" id="PF00931">
    <property type="entry name" value="NB-ARC"/>
    <property type="match status" value="1"/>
</dbReference>
<evidence type="ECO:0000259" key="7">
    <source>
        <dbReference type="Pfam" id="PF25019"/>
    </source>
</evidence>
<dbReference type="Proteomes" id="UP001341281">
    <property type="component" value="Chromosome 06"/>
</dbReference>
<keyword evidence="2" id="KW-0677">Repeat</keyword>
<dbReference type="InterPro" id="IPR056789">
    <property type="entry name" value="LRR_R13L1-DRL21"/>
</dbReference>
<organism evidence="8 9">
    <name type="scientific">Paspalum notatum var. saurae</name>
    <dbReference type="NCBI Taxonomy" id="547442"/>
    <lineage>
        <taxon>Eukaryota</taxon>
        <taxon>Viridiplantae</taxon>
        <taxon>Streptophyta</taxon>
        <taxon>Embryophyta</taxon>
        <taxon>Tracheophyta</taxon>
        <taxon>Spermatophyta</taxon>
        <taxon>Magnoliopsida</taxon>
        <taxon>Liliopsida</taxon>
        <taxon>Poales</taxon>
        <taxon>Poaceae</taxon>
        <taxon>PACMAD clade</taxon>
        <taxon>Panicoideae</taxon>
        <taxon>Andropogonodae</taxon>
        <taxon>Paspaleae</taxon>
        <taxon>Paspalinae</taxon>
        <taxon>Paspalum</taxon>
    </lineage>
</organism>
<dbReference type="InterPro" id="IPR032675">
    <property type="entry name" value="LRR_dom_sf"/>
</dbReference>
<dbReference type="Gene3D" id="1.10.8.430">
    <property type="entry name" value="Helical domain of apoptotic protease-activating factors"/>
    <property type="match status" value="1"/>
</dbReference>
<dbReference type="GO" id="GO:0006952">
    <property type="term" value="P:defense response"/>
    <property type="evidence" value="ECO:0007669"/>
    <property type="project" value="UniProtKB-KW"/>
</dbReference>
<accession>A0AAQ3U043</accession>
<feature type="compositionally biased region" description="Polar residues" evidence="4">
    <location>
        <begin position="801"/>
        <end position="828"/>
    </location>
</feature>
<name>A0AAQ3U043_PASNO</name>
<dbReference type="InterPro" id="IPR036388">
    <property type="entry name" value="WH-like_DNA-bd_sf"/>
</dbReference>
<dbReference type="PRINTS" id="PR00364">
    <property type="entry name" value="DISEASERSIST"/>
</dbReference>
<dbReference type="SUPFAM" id="SSF52058">
    <property type="entry name" value="L domain-like"/>
    <property type="match status" value="2"/>
</dbReference>
<dbReference type="Gene3D" id="3.40.50.300">
    <property type="entry name" value="P-loop containing nucleotide triphosphate hydrolases"/>
    <property type="match status" value="1"/>
</dbReference>
<dbReference type="InterPro" id="IPR002182">
    <property type="entry name" value="NB-ARC"/>
</dbReference>
<proteinExistence type="predicted"/>
<dbReference type="PANTHER" id="PTHR36766:SF55">
    <property type="entry name" value="OS11G0492900 PROTEIN"/>
    <property type="match status" value="1"/>
</dbReference>
<sequence>MAEVLATMVLGPLLSMVKDKASSYLLDQYNVMEGMEEQHMLLKRKLPSVLDVIADAEEMANKLRKILQEIDVLITEMNTFRFEFKPQPTMSLKWRQTYPYISSHSEDIARQSRADEKEIVETLLGQVTKRIVQAAKENGCQVSGNSTLDQIKDALSGKRYLLVLDDVWNRDNNKWKMLKLYIEHGGKGSSVMTTTRDEKVAEVMGAIKAHNIKGLGEEFIKQIIEAGAFNTQAERPARLCKMVGGIAKKCSGSPLAATALGTVLRTKNTVQEWNAVLSRNTIYDEENGILPILKLSYNCLPPHMRQCFAFCAMFPKNYEIDVETLIQLWMANCFIPEQQGVSLELTDSMGKECASIETEVSQSENFTYSARHLFLLASRPETILNAYLEKGSVAIQTLIVDGYRTYDLQDWSNYRSVRALNIRLSKGSLLEPKHLHHIRYLDLSSSDIEALPEEITILYHLQTLNLSFCTNLKRLPKAMKYMAALRHLHTHGCRDLMSMPAKLGHLTSLQTLTCFIAGTSLGCSKVGELEKLDLGGELHLKQLENVAGEEARAANIGEKEKLEKLELSWSGSSCDMVAHKEVLEGLEPHERRKALEIRYYSGSKIPTWMHKLQDMMELQLHCCQNLEKLPALWELPALRFLCLERLANLDCLFSGGTPSKFQKLKQMYLSGMPMFETWWDTDEVHVGEIIFPEVEDLMISECESLTALPKALVNREVGDCDALVYWPEKRGGLLPRLESLMICGCQSLVEVPRYLPTSLKELRIASCNGLKSMVFVGQEEEEEETRTTRLVVSGRGVVRPDTSSSREAVQAAEDTSSSSTAPLKPLSSSPNHPCFLPRLEWLQIDYCSGLSDVANLPPSIKTLNIRCCDSLGSLSARELPLLQDLWISDCKRLESLPDGPEAAAYSSLRTLEIKNCPGIKLLPSSLHQRLDRLEEKELDRHLEGNL</sequence>
<dbReference type="SUPFAM" id="SSF52540">
    <property type="entry name" value="P-loop containing nucleoside triphosphate hydrolases"/>
    <property type="match status" value="1"/>
</dbReference>
<keyword evidence="1" id="KW-0433">Leucine-rich repeat</keyword>
<dbReference type="Pfam" id="PF23559">
    <property type="entry name" value="WHD_DRP"/>
    <property type="match status" value="1"/>
</dbReference>
<evidence type="ECO:0000313" key="8">
    <source>
        <dbReference type="EMBL" id="WVZ82848.1"/>
    </source>
</evidence>
<dbReference type="Gene3D" id="1.10.10.10">
    <property type="entry name" value="Winged helix-like DNA-binding domain superfamily/Winged helix DNA-binding domain"/>
    <property type="match status" value="1"/>
</dbReference>
<dbReference type="Gene3D" id="3.80.10.10">
    <property type="entry name" value="Ribonuclease Inhibitor"/>
    <property type="match status" value="2"/>
</dbReference>
<evidence type="ECO:0000259" key="5">
    <source>
        <dbReference type="Pfam" id="PF00931"/>
    </source>
</evidence>
<dbReference type="GO" id="GO:0043531">
    <property type="term" value="F:ADP binding"/>
    <property type="evidence" value="ECO:0007669"/>
    <property type="project" value="InterPro"/>
</dbReference>
<evidence type="ECO:0000256" key="2">
    <source>
        <dbReference type="ARBA" id="ARBA00022737"/>
    </source>
</evidence>
<keyword evidence="9" id="KW-1185">Reference proteome</keyword>